<dbReference type="Pfam" id="PF01388">
    <property type="entry name" value="ARID"/>
    <property type="match status" value="1"/>
</dbReference>
<dbReference type="InterPro" id="IPR036431">
    <property type="entry name" value="ARID_dom_sf"/>
</dbReference>
<dbReference type="GeneID" id="95977915"/>
<name>A0ABR3PJ74_9PEZI</name>
<dbReference type="EMBL" id="JBFMKM010000005">
    <property type="protein sequence ID" value="KAL1306097.1"/>
    <property type="molecule type" value="Genomic_DNA"/>
</dbReference>
<evidence type="ECO:0000259" key="7">
    <source>
        <dbReference type="PROSITE" id="PS51526"/>
    </source>
</evidence>
<dbReference type="InterPro" id="IPR003150">
    <property type="entry name" value="DNA-bd_RFX"/>
</dbReference>
<organism evidence="8 9">
    <name type="scientific">Neodothiora populina</name>
    <dbReference type="NCBI Taxonomy" id="2781224"/>
    <lineage>
        <taxon>Eukaryota</taxon>
        <taxon>Fungi</taxon>
        <taxon>Dikarya</taxon>
        <taxon>Ascomycota</taxon>
        <taxon>Pezizomycotina</taxon>
        <taxon>Dothideomycetes</taxon>
        <taxon>Dothideomycetidae</taxon>
        <taxon>Dothideales</taxon>
        <taxon>Dothioraceae</taxon>
        <taxon>Neodothiora</taxon>
    </lineage>
</organism>
<keyword evidence="4" id="KW-0539">Nucleus</keyword>
<evidence type="ECO:0000256" key="5">
    <source>
        <dbReference type="SAM" id="MobiDB-lite"/>
    </source>
</evidence>
<accession>A0ABR3PJ74</accession>
<feature type="region of interest" description="Disordered" evidence="5">
    <location>
        <begin position="1"/>
        <end position="20"/>
    </location>
</feature>
<evidence type="ECO:0000259" key="6">
    <source>
        <dbReference type="PROSITE" id="PS51011"/>
    </source>
</evidence>
<evidence type="ECO:0000313" key="9">
    <source>
        <dbReference type="Proteomes" id="UP001562354"/>
    </source>
</evidence>
<keyword evidence="9" id="KW-1185">Reference proteome</keyword>
<dbReference type="InterPro" id="IPR016024">
    <property type="entry name" value="ARM-type_fold"/>
</dbReference>
<protein>
    <recommendedName>
        <fullName evidence="10">Rsc complex subunit rsc9</fullName>
    </recommendedName>
</protein>
<dbReference type="CDD" id="cd16100">
    <property type="entry name" value="ARID"/>
    <property type="match status" value="1"/>
</dbReference>
<dbReference type="SUPFAM" id="SSF46774">
    <property type="entry name" value="ARID-like"/>
    <property type="match status" value="1"/>
</dbReference>
<dbReference type="Proteomes" id="UP001562354">
    <property type="component" value="Unassembled WGS sequence"/>
</dbReference>
<keyword evidence="2" id="KW-0805">Transcription regulation</keyword>
<dbReference type="SUPFAM" id="SSF48371">
    <property type="entry name" value="ARM repeat"/>
    <property type="match status" value="1"/>
</dbReference>
<feature type="domain" description="ARID" evidence="6">
    <location>
        <begin position="21"/>
        <end position="118"/>
    </location>
</feature>
<dbReference type="SMART" id="SM01014">
    <property type="entry name" value="ARID"/>
    <property type="match status" value="1"/>
</dbReference>
<dbReference type="PANTHER" id="PTHR22970:SF14">
    <property type="entry name" value="AT-RICH INTERACTIVE DOMAIN-CONTAINING PROTEIN 2"/>
    <property type="match status" value="1"/>
</dbReference>
<reference evidence="8 9" key="1">
    <citation type="submission" date="2024-07" db="EMBL/GenBank/DDBJ databases">
        <title>Draft sequence of the Neodothiora populina.</title>
        <authorList>
            <person name="Drown D.D."/>
            <person name="Schuette U.S."/>
            <person name="Buechlein A.B."/>
            <person name="Rusch D.R."/>
            <person name="Winton L.W."/>
            <person name="Adams G.A."/>
        </authorList>
    </citation>
    <scope>NUCLEOTIDE SEQUENCE [LARGE SCALE GENOMIC DNA]</scope>
    <source>
        <strain evidence="8 9">CPC 39397</strain>
    </source>
</reference>
<keyword evidence="1" id="KW-0156">Chromatin regulator</keyword>
<feature type="compositionally biased region" description="Low complexity" evidence="5">
    <location>
        <begin position="217"/>
        <end position="227"/>
    </location>
</feature>
<dbReference type="InterPro" id="IPR001606">
    <property type="entry name" value="ARID_dom"/>
</dbReference>
<proteinExistence type="predicted"/>
<feature type="compositionally biased region" description="Acidic residues" evidence="5">
    <location>
        <begin position="954"/>
        <end position="968"/>
    </location>
</feature>
<evidence type="ECO:0000256" key="1">
    <source>
        <dbReference type="ARBA" id="ARBA00022853"/>
    </source>
</evidence>
<dbReference type="InterPro" id="IPR052406">
    <property type="entry name" value="Chromatin_Remodeling_Comp"/>
</dbReference>
<feature type="region of interest" description="Disordered" evidence="5">
    <location>
        <begin position="923"/>
        <end position="997"/>
    </location>
</feature>
<keyword evidence="3" id="KW-0804">Transcription</keyword>
<comment type="caution">
    <text evidence="8">The sequence shown here is derived from an EMBL/GenBank/DDBJ whole genome shotgun (WGS) entry which is preliminary data.</text>
</comment>
<evidence type="ECO:0000256" key="3">
    <source>
        <dbReference type="ARBA" id="ARBA00023163"/>
    </source>
</evidence>
<dbReference type="PANTHER" id="PTHR22970">
    <property type="entry name" value="AT-RICH INTERACTIVE DOMAIN-CONTAINING PROTEIN 2"/>
    <property type="match status" value="1"/>
</dbReference>
<evidence type="ECO:0000313" key="8">
    <source>
        <dbReference type="EMBL" id="KAL1306097.1"/>
    </source>
</evidence>
<evidence type="ECO:0000256" key="4">
    <source>
        <dbReference type="ARBA" id="ARBA00023242"/>
    </source>
</evidence>
<dbReference type="PROSITE" id="PS51526">
    <property type="entry name" value="RFX_DBD"/>
    <property type="match status" value="1"/>
</dbReference>
<dbReference type="SMART" id="SM00501">
    <property type="entry name" value="BRIGHT"/>
    <property type="match status" value="1"/>
</dbReference>
<evidence type="ECO:0008006" key="10">
    <source>
        <dbReference type="Google" id="ProtNLM"/>
    </source>
</evidence>
<dbReference type="Gene3D" id="1.10.150.60">
    <property type="entry name" value="ARID DNA-binding domain"/>
    <property type="match status" value="1"/>
</dbReference>
<feature type="domain" description="RFX-type winged-helix" evidence="7">
    <location>
        <begin position="639"/>
        <end position="713"/>
    </location>
</feature>
<feature type="compositionally biased region" description="Polar residues" evidence="5">
    <location>
        <begin position="207"/>
        <end position="216"/>
    </location>
</feature>
<feature type="region of interest" description="Disordered" evidence="5">
    <location>
        <begin position="137"/>
        <end position="255"/>
    </location>
</feature>
<dbReference type="PROSITE" id="PS51011">
    <property type="entry name" value="ARID"/>
    <property type="match status" value="1"/>
</dbReference>
<dbReference type="RefSeq" id="XP_069202370.1">
    <property type="nucleotide sequence ID" value="XM_069343822.1"/>
</dbReference>
<sequence length="1039" mass="115273">MPPKGSKINQPFKREPSVEHTPEYDAFIEELAKYHEKRGTMFEATPKVGLRHLDLHKLYERVVAEGGYDLVSDTKAKPLMWRKVAEEFLGKSPHLAAQAFMVKSAYYKNLVAYEISTHWKKEPPPKEILEEVTAKGGNVMGRTLESYQRPHTREEENLANGDSSDDENGEGTPKQEKVEVDDLPGSATGRSSRGLRQAPPQRVLFNPDTQPARQARNNSNSNHNHVPSPSPATAMANGLNHASYPPHNPSTTLANYEPRQQYPLSLKPVTTPANNPEHYRLKRKQQQDAAASKVAKKYKGLMLPGTGFIGPNIYVRAQLALQSGIPEEEQYALHHLVKISHERGDKYRFDQFAGLAEALVAKVLQISSLFYDVDWSISYEDDDAIPGQSTYLDGVHGTADVLKKLKSRVPLDTDDHVHTAQFSLELGRIAEAALVIRNMVMLEENAQYLSRLPLIRDYVCIVLNLRPHPAVVELQNYALDTAEQLTKYFDLDSKDVLYRSLLSQLETSDRGKIVTSLKAIARIGMLFPTNKRLEQVPLSVLERLFGWMMVEDEELRTACLDFLFQYTSIADNVETLVLDTDVEGLVRQLSSLLFFQAKTDPPRPQPQLPQEKEEPPTQVPRLAPELVQQLLRFSEPERSSHWLRMCFQDDPNSEMTQIHLWQSYQGTFLPYAQTHPHLIAGDFIKNVSNTFSGASAQVAGSNKYVIRGIKPRAIPVDYKGRELVRCQWRSHNSDIVRDYGAIFSYSDGKGCGGWFGNSAAVLAHIISTHLNVPRKSISPMDQADPSLSRPSSSGTPGLTSGFDFARAAAAATQSATLTSQCEWATCTHVIPAQQAFSSSSSAALGLALLARHVETHLPDSAAWKKRHNTSLADGVAPKPLVPSASHVWQRTLMDERNDAAGVPLGCALVLRNIARAIPKIAPAAASTSTKSTGGATSSSAATNGHLHLGTRQDDNDEDDEDDADLSEDERERRRQAKAEAAAYEAYEAETEREETGPRSLMRKVFAPVCKDRLFHAMAHNIVLKDYVGIVLRLIAQGGG</sequence>
<feature type="compositionally biased region" description="Low complexity" evidence="5">
    <location>
        <begin position="923"/>
        <end position="942"/>
    </location>
</feature>
<gene>
    <name evidence="8" type="ORF">AAFC00_004215</name>
</gene>
<evidence type="ECO:0000256" key="2">
    <source>
        <dbReference type="ARBA" id="ARBA00023015"/>
    </source>
</evidence>
<feature type="region of interest" description="Disordered" evidence="5">
    <location>
        <begin position="598"/>
        <end position="619"/>
    </location>
</feature>